<dbReference type="InterPro" id="IPR011990">
    <property type="entry name" value="TPR-like_helical_dom_sf"/>
</dbReference>
<dbReference type="SUPFAM" id="SSF48452">
    <property type="entry name" value="TPR-like"/>
    <property type="match status" value="2"/>
</dbReference>
<proteinExistence type="predicted"/>
<keyword evidence="5" id="KW-1185">Reference proteome</keyword>
<keyword evidence="1" id="KW-0677">Repeat</keyword>
<feature type="region of interest" description="Disordered" evidence="3">
    <location>
        <begin position="1"/>
        <end position="28"/>
    </location>
</feature>
<dbReference type="OrthoDB" id="5428121at2759"/>
<dbReference type="SMART" id="SM00028">
    <property type="entry name" value="TPR"/>
    <property type="match status" value="4"/>
</dbReference>
<dbReference type="PANTHER" id="PTHR45641:SF19">
    <property type="entry name" value="NEPHROCYSTIN-3"/>
    <property type="match status" value="1"/>
</dbReference>
<evidence type="ECO:0000313" key="4">
    <source>
        <dbReference type="EMBL" id="KAH7112510.1"/>
    </source>
</evidence>
<reference evidence="4" key="1">
    <citation type="journal article" date="2021" name="Nat. Commun.">
        <title>Genetic determinants of endophytism in the Arabidopsis root mycobiome.</title>
        <authorList>
            <person name="Mesny F."/>
            <person name="Miyauchi S."/>
            <person name="Thiergart T."/>
            <person name="Pickel B."/>
            <person name="Atanasova L."/>
            <person name="Karlsson M."/>
            <person name="Huettel B."/>
            <person name="Barry K.W."/>
            <person name="Haridas S."/>
            <person name="Chen C."/>
            <person name="Bauer D."/>
            <person name="Andreopoulos W."/>
            <person name="Pangilinan J."/>
            <person name="LaButti K."/>
            <person name="Riley R."/>
            <person name="Lipzen A."/>
            <person name="Clum A."/>
            <person name="Drula E."/>
            <person name="Henrissat B."/>
            <person name="Kohler A."/>
            <person name="Grigoriev I.V."/>
            <person name="Martin F.M."/>
            <person name="Hacquard S."/>
        </authorList>
    </citation>
    <scope>NUCLEOTIDE SEQUENCE</scope>
    <source>
        <strain evidence="4">MPI-CAGE-CH-0243</strain>
    </source>
</reference>
<dbReference type="Proteomes" id="UP000700596">
    <property type="component" value="Unassembled WGS sequence"/>
</dbReference>
<dbReference type="Gene3D" id="1.25.40.10">
    <property type="entry name" value="Tetratricopeptide repeat domain"/>
    <property type="match status" value="2"/>
</dbReference>
<sequence length="961" mass="107909">MSNASTVVDRTDDEESVEETGDIDASPSTLFGTYAGEKGAWSAPEFFAGTYVHNITGGSNEFKTNVSLIHPSPPSIKADPPPLATHFVGRDNILEEIGTKLKSGNFLSLTGSALIGYVQYTISAIPAHNTTLKANQMSPRKTQIARKFYAKFEAENPGSRAFWADLDDSTSCTKSFRAIGGELGIPGLNGPKVDPLPFIFDHLGKKESGKWLLVLNNVDNTGVLKAAWQGLPISRGRILTTSQTPNLPTLLLNAAKGDNSQVFPEEIVVRALDPPFAKLLFKAKVGEVIDVTDRQIDEIVKLHSYHPFAIAQAAAYLKQSKAAIKILKRGTNPTYLNQAVNPALQDIKDITADDAAFVAEYIKGIREDDTKFADSLANEFSDQDTITSHSLCSALGLTFTRISKRLKREDVEWVKLFGQMRYVYPQEIPEALLLTQGSDRYRWQIALATLSEHMLLESGPKYGTYSMPRLVKAAVTKWLDQDEQKSLKYDGYVRAVEMCVASFSLGEFEQWEKCEALSPHAKLILEPLDSKDFEHSLRLDTRRQLGDLLFRLAWYEWRLGRYDEAARHSESAYETRKHVFGENHSETLQSLTLKARILHHCGKHRQAKEALEKVINQNTPERMENLHYLAMTLARLQELDKAKLRLEQVLEWRRLPQNGGPDGIDTLVTESDLATVLCRMEQVEKAEPFFQKVLVSLSALLGENHPVTLTVNVHFAEVFEAKGNFDKAEELLRECKKLYEEYLERQGAKSDPDFLICLNSLGGVLVRQGEELSHRGNALPSLEKFKEAEDILSRVVDDYENGVGGDGKDKNEERVKSMLNLAVAREKIPGKEKDLRKLLSHMSTIATTFKVEGQLDAAEFLHKCTLDLRLRNLPFRDPDIQDSWSKVYALSDTYLAENQRSQARILRVKWYIIRCIYELYVSVYLVISAISRLMLGTEVRGLAGGEQRRTGEDAGVQLRPL</sequence>
<accession>A0A9P9D4E2</accession>
<name>A0A9P9D4E2_9PLEO</name>
<organism evidence="4 5">
    <name type="scientific">Dendryphion nanum</name>
    <dbReference type="NCBI Taxonomy" id="256645"/>
    <lineage>
        <taxon>Eukaryota</taxon>
        <taxon>Fungi</taxon>
        <taxon>Dikarya</taxon>
        <taxon>Ascomycota</taxon>
        <taxon>Pezizomycotina</taxon>
        <taxon>Dothideomycetes</taxon>
        <taxon>Pleosporomycetidae</taxon>
        <taxon>Pleosporales</taxon>
        <taxon>Torulaceae</taxon>
        <taxon>Dendryphion</taxon>
    </lineage>
</organism>
<evidence type="ECO:0000256" key="2">
    <source>
        <dbReference type="ARBA" id="ARBA00022803"/>
    </source>
</evidence>
<dbReference type="Gene3D" id="3.40.50.300">
    <property type="entry name" value="P-loop containing nucleotide triphosphate hydrolases"/>
    <property type="match status" value="1"/>
</dbReference>
<dbReference type="EMBL" id="JAGMWT010000021">
    <property type="protein sequence ID" value="KAH7112510.1"/>
    <property type="molecule type" value="Genomic_DNA"/>
</dbReference>
<dbReference type="Pfam" id="PF13424">
    <property type="entry name" value="TPR_12"/>
    <property type="match status" value="2"/>
</dbReference>
<dbReference type="AlphaFoldDB" id="A0A9P9D4E2"/>
<dbReference type="InterPro" id="IPR019734">
    <property type="entry name" value="TPR_rpt"/>
</dbReference>
<evidence type="ECO:0000256" key="1">
    <source>
        <dbReference type="ARBA" id="ARBA00022737"/>
    </source>
</evidence>
<feature type="compositionally biased region" description="Acidic residues" evidence="3">
    <location>
        <begin position="11"/>
        <end position="22"/>
    </location>
</feature>
<protein>
    <submittedName>
        <fullName evidence="4">Uncharacterized protein</fullName>
    </submittedName>
</protein>
<evidence type="ECO:0000313" key="5">
    <source>
        <dbReference type="Proteomes" id="UP000700596"/>
    </source>
</evidence>
<evidence type="ECO:0000256" key="3">
    <source>
        <dbReference type="SAM" id="MobiDB-lite"/>
    </source>
</evidence>
<dbReference type="PANTHER" id="PTHR45641">
    <property type="entry name" value="TETRATRICOPEPTIDE REPEAT PROTEIN (AFU_ORTHOLOGUE AFUA_6G03870)"/>
    <property type="match status" value="1"/>
</dbReference>
<dbReference type="SUPFAM" id="SSF52540">
    <property type="entry name" value="P-loop containing nucleoside triphosphate hydrolases"/>
    <property type="match status" value="1"/>
</dbReference>
<dbReference type="InterPro" id="IPR027417">
    <property type="entry name" value="P-loop_NTPase"/>
</dbReference>
<gene>
    <name evidence="4" type="ORF">B0J11DRAFT_597884</name>
</gene>
<keyword evidence="2" id="KW-0802">TPR repeat</keyword>
<comment type="caution">
    <text evidence="4">The sequence shown here is derived from an EMBL/GenBank/DDBJ whole genome shotgun (WGS) entry which is preliminary data.</text>
</comment>